<proteinExistence type="predicted"/>
<dbReference type="RefSeq" id="WP_167057276.1">
    <property type="nucleotide sequence ID" value="NZ_JAAOZR010000015.1"/>
</dbReference>
<evidence type="ECO:0000256" key="1">
    <source>
        <dbReference type="SAM" id="SignalP"/>
    </source>
</evidence>
<dbReference type="PANTHER" id="PTHR43649">
    <property type="entry name" value="ARABINOSE-BINDING PROTEIN-RELATED"/>
    <property type="match status" value="1"/>
</dbReference>
<dbReference type="PANTHER" id="PTHR43649:SF17">
    <property type="entry name" value="ABC TRANSPORTER SOLUTE BINDING PROTEIN-SUGAR TRANSPORT"/>
    <property type="match status" value="1"/>
</dbReference>
<dbReference type="SUPFAM" id="SSF53850">
    <property type="entry name" value="Periplasmic binding protein-like II"/>
    <property type="match status" value="1"/>
</dbReference>
<comment type="caution">
    <text evidence="2">The sequence shown here is derived from an EMBL/GenBank/DDBJ whole genome shotgun (WGS) entry which is preliminary data.</text>
</comment>
<dbReference type="Gene3D" id="3.40.190.10">
    <property type="entry name" value="Periplasmic binding protein-like II"/>
    <property type="match status" value="1"/>
</dbReference>
<dbReference type="Proteomes" id="UP001519344">
    <property type="component" value="Unassembled WGS sequence"/>
</dbReference>
<keyword evidence="3" id="KW-1185">Reference proteome</keyword>
<reference evidence="2 3" key="1">
    <citation type="submission" date="2021-03" db="EMBL/GenBank/DDBJ databases">
        <title>Genomic Encyclopedia of Type Strains, Phase IV (KMG-IV): sequencing the most valuable type-strain genomes for metagenomic binning, comparative biology and taxonomic classification.</title>
        <authorList>
            <person name="Goeker M."/>
        </authorList>
    </citation>
    <scope>NUCLEOTIDE SEQUENCE [LARGE SCALE GENOMIC DNA]</scope>
    <source>
        <strain evidence="2 3">DSM 24950</strain>
    </source>
</reference>
<accession>A0ABS4I2D7</accession>
<gene>
    <name evidence="2" type="ORF">J2Z65_004191</name>
</gene>
<dbReference type="Pfam" id="PF01547">
    <property type="entry name" value="SBP_bac_1"/>
    <property type="match status" value="1"/>
</dbReference>
<protein>
    <submittedName>
        <fullName evidence="2">ABC-type glycerol-3-phosphate transport system substrate-binding protein</fullName>
    </submittedName>
</protein>
<sequence length="432" mass="47008">MKKGIVFASLNLLLVTALVGCSNASSTPTSTQSSAATASPKAQSTPTKVVMYGDIKEFPSFVPILAKLKEDFKGKYDIETIPVDWGNLDKVVKTGIASGQPADIYTYWPNSLKPMIDANMITDLTPYLDANNGEWKNQFTSMLNTGKYGDKTYGIPISGVFPLIFANQDLLDKAGVKIPDNWNWDQFIATMQQIKEKTGVYPFGASNDLAVIMPREGLESLGAAQGKLDDLANMKIPATDPMFATMLTNVKKLNDGDYWYPGKGALTIKRDEEQSAFYQGKVAMIAEASSLVATISTNAKFKYVALPIPTMGDKLAYTGSADGFMIPSNAPHKEAAVEIMKKLTSPEYLQLHADAGFLVSSKKVQYKDPIITQLSALYDHAIANPAGFTYANGKIQDYFTNQLLPKLYLQGGNIPGIQGDIEALRKEALSSK</sequence>
<evidence type="ECO:0000313" key="3">
    <source>
        <dbReference type="Proteomes" id="UP001519344"/>
    </source>
</evidence>
<dbReference type="InterPro" id="IPR006059">
    <property type="entry name" value="SBP"/>
</dbReference>
<feature type="signal peptide" evidence="1">
    <location>
        <begin position="1"/>
        <end position="24"/>
    </location>
</feature>
<dbReference type="InterPro" id="IPR050490">
    <property type="entry name" value="Bact_solute-bd_prot1"/>
</dbReference>
<dbReference type="EMBL" id="JAGGKV010000011">
    <property type="protein sequence ID" value="MBP1964958.1"/>
    <property type="molecule type" value="Genomic_DNA"/>
</dbReference>
<dbReference type="PROSITE" id="PS51257">
    <property type="entry name" value="PROKAR_LIPOPROTEIN"/>
    <property type="match status" value="1"/>
</dbReference>
<name>A0ABS4I2D7_9BACL</name>
<organism evidence="2 3">
    <name type="scientific">Paenibacillus aceris</name>
    <dbReference type="NCBI Taxonomy" id="869555"/>
    <lineage>
        <taxon>Bacteria</taxon>
        <taxon>Bacillati</taxon>
        <taxon>Bacillota</taxon>
        <taxon>Bacilli</taxon>
        <taxon>Bacillales</taxon>
        <taxon>Paenibacillaceae</taxon>
        <taxon>Paenibacillus</taxon>
    </lineage>
</organism>
<keyword evidence="1" id="KW-0732">Signal</keyword>
<evidence type="ECO:0000313" key="2">
    <source>
        <dbReference type="EMBL" id="MBP1964958.1"/>
    </source>
</evidence>
<feature type="chain" id="PRO_5046782889" evidence="1">
    <location>
        <begin position="25"/>
        <end position="432"/>
    </location>
</feature>